<evidence type="ECO:0000313" key="1">
    <source>
        <dbReference type="EMBL" id="EGZ51035.1"/>
    </source>
</evidence>
<reference evidence="1 2" key="1">
    <citation type="submission" date="2011-06" db="EMBL/GenBank/DDBJ databases">
        <authorList>
            <person name="Muzny D."/>
            <person name="Qin X."/>
            <person name="Deng J."/>
            <person name="Jiang H."/>
            <person name="Liu Y."/>
            <person name="Qu J."/>
            <person name="Song X.-Z."/>
            <person name="Zhang L."/>
            <person name="Thornton R."/>
            <person name="Coyle M."/>
            <person name="Francisco L."/>
            <person name="Jackson L."/>
            <person name="Javaid M."/>
            <person name="Korchina V."/>
            <person name="Kovar C."/>
            <person name="Mata R."/>
            <person name="Mathew T."/>
            <person name="Ngo R."/>
            <person name="Nguyen L."/>
            <person name="Nguyen N."/>
            <person name="Okwuonu G."/>
            <person name="Ongeri F."/>
            <person name="Pham C."/>
            <person name="Simmons D."/>
            <person name="Wilczek-Boney K."/>
            <person name="Hale W."/>
            <person name="Jakkamsetti A."/>
            <person name="Pham P."/>
            <person name="Ruth R."/>
            <person name="San Lucas F."/>
            <person name="Warren J."/>
            <person name="Zhang J."/>
            <person name="Zhao Z."/>
            <person name="Zhou C."/>
            <person name="Zhu D."/>
            <person name="Lee S."/>
            <person name="Bess C."/>
            <person name="Blankenburg K."/>
            <person name="Forbes L."/>
            <person name="Fu Q."/>
            <person name="Gubbala S."/>
            <person name="Hirani K."/>
            <person name="Jayaseelan J.C."/>
            <person name="Lara F."/>
            <person name="Munidasa M."/>
            <person name="Palculict T."/>
            <person name="Patil S."/>
            <person name="Pu L.-L."/>
            <person name="Saada N."/>
            <person name="Tang L."/>
            <person name="Weissenberger G."/>
            <person name="Zhu Y."/>
            <person name="Hemphill L."/>
            <person name="Shang Y."/>
            <person name="Youmans B."/>
            <person name="Ayvaz T."/>
            <person name="Ross M."/>
            <person name="Santibanez J."/>
            <person name="Aqrawi P."/>
            <person name="Gross S."/>
            <person name="Joshi V."/>
            <person name="Fowler G."/>
            <person name="Nazareth L."/>
            <person name="Reid J."/>
            <person name="Worley K."/>
            <person name="Petrosino J."/>
            <person name="Highlander S."/>
            <person name="Gibbs R."/>
        </authorList>
    </citation>
    <scope>NUCLEOTIDE SEQUENCE [LARGE SCALE GENOMIC DNA]</scope>
    <source>
        <strain evidence="1 2">9715</strain>
    </source>
</reference>
<dbReference type="HOGENOM" id="CLU_3009650_0_0_4"/>
<name>G4CMI5_9NEIS</name>
<sequence>MTAASQKPALLFFRQTLAPNLLANHYFPTFATNLLACKILLGYDLGFVKTGFQTGI</sequence>
<evidence type="ECO:0000313" key="2">
    <source>
        <dbReference type="Proteomes" id="UP000005336"/>
    </source>
</evidence>
<dbReference type="PATRIC" id="fig|1030841.3.peg.296"/>
<organism evidence="1 2">
    <name type="scientific">Neisseria wadsworthii 9715</name>
    <dbReference type="NCBI Taxonomy" id="1030841"/>
    <lineage>
        <taxon>Bacteria</taxon>
        <taxon>Pseudomonadati</taxon>
        <taxon>Pseudomonadota</taxon>
        <taxon>Betaproteobacteria</taxon>
        <taxon>Neisseriales</taxon>
        <taxon>Neisseriaceae</taxon>
        <taxon>Neisseria</taxon>
    </lineage>
</organism>
<keyword evidence="2" id="KW-1185">Reference proteome</keyword>
<dbReference type="AlphaFoldDB" id="G4CMI5"/>
<gene>
    <name evidence="1" type="ORF">HMPREF9370_0294</name>
</gene>
<dbReference type="Proteomes" id="UP000005336">
    <property type="component" value="Unassembled WGS sequence"/>
</dbReference>
<comment type="caution">
    <text evidence="1">The sequence shown here is derived from an EMBL/GenBank/DDBJ whole genome shotgun (WGS) entry which is preliminary data.</text>
</comment>
<dbReference type="STRING" id="1030841.HMPREF9370_0294"/>
<dbReference type="EMBL" id="AGAZ01000011">
    <property type="protein sequence ID" value="EGZ51035.1"/>
    <property type="molecule type" value="Genomic_DNA"/>
</dbReference>
<accession>G4CMI5</accession>
<protein>
    <submittedName>
        <fullName evidence="1">LacI family transcriptional regulator</fullName>
    </submittedName>
</protein>
<proteinExistence type="predicted"/>